<dbReference type="InParanoid" id="B0XAM6"/>
<proteinExistence type="predicted"/>
<dbReference type="EMBL" id="DS232588">
    <property type="protein sequence ID" value="EDS43762.1"/>
    <property type="molecule type" value="Genomic_DNA"/>
</dbReference>
<gene>
    <name evidence="2" type="primary">6050026</name>
    <name evidence="1" type="ORF">CpipJ_CPIJ016613</name>
</gene>
<keyword evidence="3" id="KW-1185">Reference proteome</keyword>
<evidence type="ECO:0000313" key="1">
    <source>
        <dbReference type="EMBL" id="EDS43762.1"/>
    </source>
</evidence>
<dbReference type="EnsemblMetazoa" id="CPIJ016613-RA">
    <property type="protein sequence ID" value="CPIJ016613-PA"/>
    <property type="gene ID" value="CPIJ016613"/>
</dbReference>
<dbReference type="KEGG" id="cqu:CpipJ_CPIJ016613"/>
<dbReference type="HOGENOM" id="CLU_1715056_0_0_1"/>
<name>B0XAM6_CULQU</name>
<reference evidence="2" key="2">
    <citation type="submission" date="2021-02" db="UniProtKB">
        <authorList>
            <consortium name="EnsemblMetazoa"/>
        </authorList>
    </citation>
    <scope>IDENTIFICATION</scope>
    <source>
        <strain evidence="2">JHB</strain>
    </source>
</reference>
<evidence type="ECO:0000313" key="3">
    <source>
        <dbReference type="Proteomes" id="UP000002320"/>
    </source>
</evidence>
<protein>
    <submittedName>
        <fullName evidence="1">Bumetanide-sensitive Na-K-Cl cotransport protein</fullName>
    </submittedName>
</protein>
<dbReference type="VEuPathDB" id="VectorBase:CPIJ016613"/>
<dbReference type="AlphaFoldDB" id="B0XAM6"/>
<dbReference type="Proteomes" id="UP000002320">
    <property type="component" value="Unassembled WGS sequence"/>
</dbReference>
<accession>B0XAM6</accession>
<sequence length="153" mass="17379">MTFMVEATVEREATGNVTNMANGSSTFFQCAPEKFEYGLHNSFQIINLDELTYYQVTLHRRWMDRARPCERPTCPSGRRDQHLTADSVLFNLIESPCTTTLNLEKELLICLTSISSDLLIGQIFEKSVAGAHGLDQQNYPDFNSSVTEDDRFD</sequence>
<reference evidence="1" key="1">
    <citation type="submission" date="2007-03" db="EMBL/GenBank/DDBJ databases">
        <title>Annotation of Culex pipiens quinquefasciatus.</title>
        <authorList>
            <consortium name="The Broad Institute Genome Sequencing Platform"/>
            <person name="Atkinson P.W."/>
            <person name="Hemingway J."/>
            <person name="Christensen B.M."/>
            <person name="Higgs S."/>
            <person name="Kodira C."/>
            <person name="Hannick L."/>
            <person name="Megy K."/>
            <person name="O'Leary S."/>
            <person name="Pearson M."/>
            <person name="Haas B.J."/>
            <person name="Mauceli E."/>
            <person name="Wortman J.R."/>
            <person name="Lee N.H."/>
            <person name="Guigo R."/>
            <person name="Stanke M."/>
            <person name="Alvarado L."/>
            <person name="Amedeo P."/>
            <person name="Antoine C.H."/>
            <person name="Arensburger P."/>
            <person name="Bidwell S.L."/>
            <person name="Crawford M."/>
            <person name="Camaro F."/>
            <person name="Devon K."/>
            <person name="Engels R."/>
            <person name="Hammond M."/>
            <person name="Howarth C."/>
            <person name="Koehrsen M."/>
            <person name="Lawson D."/>
            <person name="Montgomery P."/>
            <person name="Nene V."/>
            <person name="Nusbaum C."/>
            <person name="Puiu D."/>
            <person name="Romero-Severson J."/>
            <person name="Severson D.W."/>
            <person name="Shumway M."/>
            <person name="Sisk P."/>
            <person name="Stolte C."/>
            <person name="Zeng Q."/>
            <person name="Eisenstadt E."/>
            <person name="Fraser-Liggett C."/>
            <person name="Strausberg R."/>
            <person name="Galagan J."/>
            <person name="Birren B."/>
            <person name="Collins F.H."/>
        </authorList>
    </citation>
    <scope>NUCLEOTIDE SEQUENCE [LARGE SCALE GENOMIC DNA]</scope>
    <source>
        <strain evidence="1">JHB</strain>
    </source>
</reference>
<evidence type="ECO:0000313" key="2">
    <source>
        <dbReference type="EnsemblMetazoa" id="CPIJ016613-PA"/>
    </source>
</evidence>
<organism>
    <name type="scientific">Culex quinquefasciatus</name>
    <name type="common">Southern house mosquito</name>
    <name type="synonym">Culex pungens</name>
    <dbReference type="NCBI Taxonomy" id="7176"/>
    <lineage>
        <taxon>Eukaryota</taxon>
        <taxon>Metazoa</taxon>
        <taxon>Ecdysozoa</taxon>
        <taxon>Arthropoda</taxon>
        <taxon>Hexapoda</taxon>
        <taxon>Insecta</taxon>
        <taxon>Pterygota</taxon>
        <taxon>Neoptera</taxon>
        <taxon>Endopterygota</taxon>
        <taxon>Diptera</taxon>
        <taxon>Nematocera</taxon>
        <taxon>Culicoidea</taxon>
        <taxon>Culicidae</taxon>
        <taxon>Culicinae</taxon>
        <taxon>Culicini</taxon>
        <taxon>Culex</taxon>
        <taxon>Culex</taxon>
    </lineage>
</organism>